<evidence type="ECO:0000256" key="3">
    <source>
        <dbReference type="ARBA" id="ARBA00023212"/>
    </source>
</evidence>
<feature type="compositionally biased region" description="Polar residues" evidence="4">
    <location>
        <begin position="111"/>
        <end position="125"/>
    </location>
</feature>
<dbReference type="GeneID" id="117146925"/>
<feature type="compositionally biased region" description="Basic and acidic residues" evidence="4">
    <location>
        <begin position="224"/>
        <end position="241"/>
    </location>
</feature>
<feature type="compositionally biased region" description="Polar residues" evidence="4">
    <location>
        <begin position="586"/>
        <end position="596"/>
    </location>
</feature>
<feature type="region of interest" description="Disordered" evidence="4">
    <location>
        <begin position="224"/>
        <end position="435"/>
    </location>
</feature>
<dbReference type="InterPro" id="IPR029299">
    <property type="entry name" value="ALMS_motif"/>
</dbReference>
<evidence type="ECO:0000259" key="5">
    <source>
        <dbReference type="Pfam" id="PF15309"/>
    </source>
</evidence>
<evidence type="ECO:0000313" key="6">
    <source>
        <dbReference type="Proteomes" id="UP000515162"/>
    </source>
</evidence>
<dbReference type="GO" id="GO:0005813">
    <property type="term" value="C:centrosome"/>
    <property type="evidence" value="ECO:0007669"/>
    <property type="project" value="UniProtKB-SubCell"/>
</dbReference>
<feature type="domain" description="ALMS motif" evidence="5">
    <location>
        <begin position="1191"/>
        <end position="1312"/>
    </location>
</feature>
<sequence>MRAKRGAGQKVMMSGSRHNRPAESSRVPPLAREYISAIATDRELDRFMALSSTASSGASGSTHSCALGSVQPPGCASMENESRPESGHRRRTTCSDHPSRERSVSPPPSKHTISQFPSPKSQVTQAKPDEYTIIPIVLASSPSFRSVAVSQTMSQSAEDIRTPTKSPQMQNKKTQTPESVLKSHKRLEWDPAADVGYCKRAMSMSNISTLERSVLEDCGWRQPTEQRPEANLDGVQPHEAEEPSPMLGKPTPPLACSTFVNRSERMKSLNSRMESSLSSNKGDSRKKCKSKSRRQDSEVSSCQTDCRSSSRKESTQGSSEAKDIRGNFSTEGTQCSFNRNDTEIDSIMEAEGSIGSRRKDDLRISSRVQDPQISSRRPSVSSSQRESLSSYRRDDSRLNSPNSSRLGSQVSSRVESSRSSSRRESQTTSLYGSSSATSFDYHMHMAQEVEVVKQNQRRQQEKEVEPQEQLEKKQHQNDMQQEEQNGNELRNKDHHSETKQQGNQPLTRDQRKAEQRQEKDHQPEREQQGIQQLTRDQRKAIQREKEREQERQYTAAQFEKIRSNRRHANKENQQPENPLLDPPTGVTASTSSTSLDIGSGSRPRGELDLGIDLLCSLVRSRSLSQGQKKKLVRDIARRISCLELTESSTSLRSLSISSKEQLKVPTGSLQQVAPTSTNHSSSRSSSKAERIALPVPAPRKRAVIGSASPLPVSLSYSGSTSGSGEVITQKPNVPTRAASTDADIEPLNLQDWLNPMTVSEIEFEERLKGGTDSERRRQLHWVKTEINRMQGFKNLLESISLPSKSHKEANTESEPSVDQFQSAATAAQIPSSMRCMGDQKERPDKEYHLQPGMAAEAVEEMENSGTAKTPPPPVRIESVGVNLTNSDPSTLPAPPPTQPPPLPPHLYQQNLQNRKKMATPLLASSSSTSGGARSESVCSFVQQRQRQFREHYQNQQQQQFVLLQQQKLYQLQKQLNQQRDILTQRQQHCGQCAQCGHQRTCVHQQHCPKIQRRQQEAQDQHDEREQYMQMQYAQAAGSAYATPLQSGSSGADKNEAIYYQVVNSQGVASYVQATMVSTGTQNEASATGEAGGSAITRSTTTTTNSLSSMMCISSDMSVPMGLMNTCETTTTTTTHQYDDVACQRVRRGHKETRMNAESMQRQTLQVRPRAISYVIQFTPTGSSEVLGEMPSLQDQLQLARPEFCANAKQRKAILNEMQMIRNVRRQELDNVLNQSPCMEELNRHLDQLPPPATLRVRLFTTREMKAITSKRCKNLPEVLAAESRQQEERRRRSNRLMRDVFNKSLKSRVASGKISQGGNHPANIE</sequence>
<protein>
    <submittedName>
        <fullName evidence="7">Uncharacterized protein LOC117146925 isoform X1</fullName>
    </submittedName>
</protein>
<dbReference type="CTD" id="31393"/>
<feature type="compositionally biased region" description="Basic and acidic residues" evidence="4">
    <location>
        <begin position="489"/>
        <end position="498"/>
    </location>
</feature>
<feature type="region of interest" description="Disordered" evidence="4">
    <location>
        <begin position="452"/>
        <end position="604"/>
    </location>
</feature>
<feature type="region of interest" description="Disordered" evidence="4">
    <location>
        <begin position="53"/>
        <end position="127"/>
    </location>
</feature>
<name>A0A6P8L230_DROMA</name>
<feature type="compositionally biased region" description="Basic and acidic residues" evidence="4">
    <location>
        <begin position="535"/>
        <end position="551"/>
    </location>
</feature>
<feature type="region of interest" description="Disordered" evidence="4">
    <location>
        <begin position="654"/>
        <end position="690"/>
    </location>
</feature>
<feature type="region of interest" description="Disordered" evidence="4">
    <location>
        <begin position="1"/>
        <end position="31"/>
    </location>
</feature>
<feature type="compositionally biased region" description="Basic and acidic residues" evidence="4">
    <location>
        <begin position="837"/>
        <end position="848"/>
    </location>
</feature>
<proteinExistence type="predicted"/>
<keyword evidence="3" id="KW-0206">Cytoskeleton</keyword>
<feature type="compositionally biased region" description="Polar residues" evidence="4">
    <location>
        <begin position="477"/>
        <end position="488"/>
    </location>
</feature>
<feature type="compositionally biased region" description="Low complexity" evidence="4">
    <location>
        <begin position="268"/>
        <end position="280"/>
    </location>
</feature>
<comment type="subcellular location">
    <subcellularLocation>
        <location evidence="1">Cytoplasm</location>
        <location evidence="1">Cytoskeleton</location>
        <location evidence="1">Microtubule organizing center</location>
        <location evidence="1">Centrosome</location>
    </subcellularLocation>
</comment>
<feature type="compositionally biased region" description="Polar residues" evidence="4">
    <location>
        <begin position="298"/>
        <end position="307"/>
    </location>
</feature>
<gene>
    <name evidence="7" type="primary">LOC117146925</name>
</gene>
<evidence type="ECO:0000256" key="1">
    <source>
        <dbReference type="ARBA" id="ARBA00004300"/>
    </source>
</evidence>
<feature type="compositionally biased region" description="Basic and acidic residues" evidence="4">
    <location>
        <begin position="80"/>
        <end position="103"/>
    </location>
</feature>
<evidence type="ECO:0000256" key="2">
    <source>
        <dbReference type="ARBA" id="ARBA00022490"/>
    </source>
</evidence>
<feature type="region of interest" description="Disordered" evidence="4">
    <location>
        <begin position="145"/>
        <end position="183"/>
    </location>
</feature>
<feature type="compositionally biased region" description="Low complexity" evidence="4">
    <location>
        <begin position="374"/>
        <end position="390"/>
    </location>
</feature>
<dbReference type="Pfam" id="PF15309">
    <property type="entry name" value="ALMS_motif"/>
    <property type="match status" value="1"/>
</dbReference>
<feature type="compositionally biased region" description="Basic and acidic residues" evidence="4">
    <location>
        <begin position="308"/>
        <end position="325"/>
    </location>
</feature>
<evidence type="ECO:0000256" key="4">
    <source>
        <dbReference type="SAM" id="MobiDB-lite"/>
    </source>
</evidence>
<feature type="region of interest" description="Disordered" evidence="4">
    <location>
        <begin position="826"/>
        <end position="907"/>
    </location>
</feature>
<keyword evidence="6" id="KW-1185">Reference proteome</keyword>
<feature type="compositionally biased region" description="Basic and acidic residues" evidence="4">
    <location>
        <begin position="508"/>
        <end position="527"/>
    </location>
</feature>
<feature type="compositionally biased region" description="Basic and acidic residues" evidence="4">
    <location>
        <begin position="1284"/>
        <end position="1301"/>
    </location>
</feature>
<keyword evidence="2" id="KW-0963">Cytoplasm</keyword>
<feature type="compositionally biased region" description="Basic and acidic residues" evidence="4">
    <location>
        <begin position="458"/>
        <end position="476"/>
    </location>
</feature>
<feature type="compositionally biased region" description="Pro residues" evidence="4">
    <location>
        <begin position="891"/>
        <end position="904"/>
    </location>
</feature>
<dbReference type="Proteomes" id="UP000515162">
    <property type="component" value="Chromosome X"/>
</dbReference>
<feature type="compositionally biased region" description="Low complexity" evidence="4">
    <location>
        <begin position="53"/>
        <end position="62"/>
    </location>
</feature>
<reference evidence="7" key="1">
    <citation type="submission" date="2025-08" db="UniProtKB">
        <authorList>
            <consortium name="RefSeq"/>
        </authorList>
    </citation>
    <scope>IDENTIFICATION</scope>
    <source>
        <strain evidence="7">Mau12</strain>
        <tissue evidence="7">Whole Body</tissue>
    </source>
</reference>
<organism evidence="6 7">
    <name type="scientific">Drosophila mauritiana</name>
    <name type="common">Fruit fly</name>
    <dbReference type="NCBI Taxonomy" id="7226"/>
    <lineage>
        <taxon>Eukaryota</taxon>
        <taxon>Metazoa</taxon>
        <taxon>Ecdysozoa</taxon>
        <taxon>Arthropoda</taxon>
        <taxon>Hexapoda</taxon>
        <taxon>Insecta</taxon>
        <taxon>Pterygota</taxon>
        <taxon>Neoptera</taxon>
        <taxon>Endopterygota</taxon>
        <taxon>Diptera</taxon>
        <taxon>Brachycera</taxon>
        <taxon>Muscomorpha</taxon>
        <taxon>Ephydroidea</taxon>
        <taxon>Drosophilidae</taxon>
        <taxon>Drosophila</taxon>
        <taxon>Sophophora</taxon>
    </lineage>
</organism>
<feature type="compositionally biased region" description="Low complexity" evidence="4">
    <location>
        <begin position="408"/>
        <end position="419"/>
    </location>
</feature>
<evidence type="ECO:0000313" key="7">
    <source>
        <dbReference type="RefSeq" id="XP_033169451.1"/>
    </source>
</evidence>
<accession>A0A6P8L230</accession>
<dbReference type="RefSeq" id="XP_033169451.1">
    <property type="nucleotide sequence ID" value="XM_033313560.1"/>
</dbReference>
<feature type="compositionally biased region" description="Polar residues" evidence="4">
    <location>
        <begin position="667"/>
        <end position="679"/>
    </location>
</feature>
<feature type="region of interest" description="Disordered" evidence="4">
    <location>
        <begin position="1282"/>
        <end position="1302"/>
    </location>
</feature>
<feature type="compositionally biased region" description="Polar residues" evidence="4">
    <location>
        <begin position="327"/>
        <end position="339"/>
    </location>
</feature>
<feature type="compositionally biased region" description="Polar residues" evidence="4">
    <location>
        <begin position="145"/>
        <end position="178"/>
    </location>
</feature>